<dbReference type="RefSeq" id="WP_271167088.1">
    <property type="nucleotide sequence ID" value="NZ_BSFI01000002.1"/>
</dbReference>
<evidence type="ECO:0000313" key="1">
    <source>
        <dbReference type="EMBL" id="GLK66828.1"/>
    </source>
</evidence>
<organism evidence="1 2">
    <name type="scientific">Hansschlegelia plantiphila</name>
    <dbReference type="NCBI Taxonomy" id="374655"/>
    <lineage>
        <taxon>Bacteria</taxon>
        <taxon>Pseudomonadati</taxon>
        <taxon>Pseudomonadota</taxon>
        <taxon>Alphaproteobacteria</taxon>
        <taxon>Hyphomicrobiales</taxon>
        <taxon>Methylopilaceae</taxon>
        <taxon>Hansschlegelia</taxon>
    </lineage>
</organism>
<dbReference type="Gene3D" id="1.10.1510.10">
    <property type="entry name" value="Uncharacterised protein YqeY/AIM41 PF09424, N-terminal domain"/>
    <property type="match status" value="1"/>
</dbReference>
<dbReference type="Pfam" id="PF09424">
    <property type="entry name" value="YqeY"/>
    <property type="match status" value="1"/>
</dbReference>
<gene>
    <name evidence="1" type="ORF">GCM10008179_04660</name>
</gene>
<dbReference type="Proteomes" id="UP001143372">
    <property type="component" value="Unassembled WGS sequence"/>
</dbReference>
<dbReference type="InterPro" id="IPR003789">
    <property type="entry name" value="Asn/Gln_tRNA_amidoTrase-B-like"/>
</dbReference>
<name>A0A9W6IZ98_9HYPH</name>
<dbReference type="AlphaFoldDB" id="A0A9W6IZ98"/>
<dbReference type="InterPro" id="IPR019004">
    <property type="entry name" value="YqeY/Aim41"/>
</dbReference>
<keyword evidence="2" id="KW-1185">Reference proteome</keyword>
<protein>
    <submittedName>
        <fullName evidence="1">Aspartyl-tRNA amidotransferase subunit B</fullName>
    </submittedName>
</protein>
<dbReference type="PANTHER" id="PTHR28055">
    <property type="entry name" value="ALTERED INHERITANCE OF MITOCHONDRIA PROTEIN 41, MITOCHONDRIAL"/>
    <property type="match status" value="1"/>
</dbReference>
<sequence>MREAINAALKESMKARDADRTGTLRMMGAAIKDKDIEARGLGKGTATEDELKQLLAKMIKQRQESASIYEDNARPELAAKERAEIAVIQEFLPQQMSEADVAAAIDAAIAETGAASIKDMGRVMAALKGKYAGVMDFGAANGAVKAKLAG</sequence>
<dbReference type="Gene3D" id="1.10.10.410">
    <property type="match status" value="1"/>
</dbReference>
<proteinExistence type="predicted"/>
<evidence type="ECO:0000313" key="2">
    <source>
        <dbReference type="Proteomes" id="UP001143372"/>
    </source>
</evidence>
<dbReference type="PANTHER" id="PTHR28055:SF1">
    <property type="entry name" value="ALTERED INHERITANCE OF MITOCHONDRIA PROTEIN 41, MITOCHONDRIAL"/>
    <property type="match status" value="1"/>
</dbReference>
<reference evidence="1" key="2">
    <citation type="submission" date="2023-01" db="EMBL/GenBank/DDBJ databases">
        <authorList>
            <person name="Sun Q."/>
            <person name="Evtushenko L."/>
        </authorList>
    </citation>
    <scope>NUCLEOTIDE SEQUENCE</scope>
    <source>
        <strain evidence="1">VKM B-2347</strain>
    </source>
</reference>
<dbReference type="SUPFAM" id="SSF89095">
    <property type="entry name" value="GatB/YqeY motif"/>
    <property type="match status" value="1"/>
</dbReference>
<dbReference type="InterPro" id="IPR042184">
    <property type="entry name" value="YqeY/Aim41_N"/>
</dbReference>
<accession>A0A9W6IZ98</accession>
<dbReference type="GO" id="GO:0016884">
    <property type="term" value="F:carbon-nitrogen ligase activity, with glutamine as amido-N-donor"/>
    <property type="evidence" value="ECO:0007669"/>
    <property type="project" value="InterPro"/>
</dbReference>
<dbReference type="EMBL" id="BSFI01000002">
    <property type="protein sequence ID" value="GLK66828.1"/>
    <property type="molecule type" value="Genomic_DNA"/>
</dbReference>
<comment type="caution">
    <text evidence="1">The sequence shown here is derived from an EMBL/GenBank/DDBJ whole genome shotgun (WGS) entry which is preliminary data.</text>
</comment>
<dbReference type="InterPro" id="IPR023168">
    <property type="entry name" value="GatB_Yqey_C_2"/>
</dbReference>
<reference evidence="1" key="1">
    <citation type="journal article" date="2014" name="Int. J. Syst. Evol. Microbiol.">
        <title>Complete genome sequence of Corynebacterium casei LMG S-19264T (=DSM 44701T), isolated from a smear-ripened cheese.</title>
        <authorList>
            <consortium name="US DOE Joint Genome Institute (JGI-PGF)"/>
            <person name="Walter F."/>
            <person name="Albersmeier A."/>
            <person name="Kalinowski J."/>
            <person name="Ruckert C."/>
        </authorList>
    </citation>
    <scope>NUCLEOTIDE SEQUENCE</scope>
    <source>
        <strain evidence="1">VKM B-2347</strain>
    </source>
</reference>